<evidence type="ECO:0000256" key="1">
    <source>
        <dbReference type="SAM" id="MobiDB-lite"/>
    </source>
</evidence>
<dbReference type="VEuPathDB" id="FungiDB:CPSG_07367"/>
<keyword evidence="3" id="KW-1185">Reference proteome</keyword>
<name>E9DC15_COCPS</name>
<gene>
    <name evidence="2" type="ORF">CPSG_07367</name>
</gene>
<proteinExistence type="predicted"/>
<feature type="compositionally biased region" description="Basic and acidic residues" evidence="1">
    <location>
        <begin position="37"/>
        <end position="46"/>
    </location>
</feature>
<accession>E9DC15</accession>
<dbReference type="HOGENOM" id="CLU_2849538_0_0_1"/>
<sequence length="65" mass="7767">MRRWGRRILVARGNIRGGVYVLRTRYSVMPRNWLGKAPRESKRERGQVMNPKSCHHHLDAKKSRR</sequence>
<organism evidence="3">
    <name type="scientific">Coccidioides posadasii (strain RMSCC 757 / Silveira)</name>
    <name type="common">Valley fever fungus</name>
    <dbReference type="NCBI Taxonomy" id="443226"/>
    <lineage>
        <taxon>Eukaryota</taxon>
        <taxon>Fungi</taxon>
        <taxon>Dikarya</taxon>
        <taxon>Ascomycota</taxon>
        <taxon>Pezizomycotina</taxon>
        <taxon>Eurotiomycetes</taxon>
        <taxon>Eurotiomycetidae</taxon>
        <taxon>Onygenales</taxon>
        <taxon>Onygenaceae</taxon>
        <taxon>Coccidioides</taxon>
    </lineage>
</organism>
<dbReference type="Proteomes" id="UP000002497">
    <property type="component" value="Unassembled WGS sequence"/>
</dbReference>
<dbReference type="AlphaFoldDB" id="E9DC15"/>
<feature type="compositionally biased region" description="Basic and acidic residues" evidence="1">
    <location>
        <begin position="56"/>
        <end position="65"/>
    </location>
</feature>
<evidence type="ECO:0000313" key="2">
    <source>
        <dbReference type="EMBL" id="EFW16317.1"/>
    </source>
</evidence>
<protein>
    <submittedName>
        <fullName evidence="2">Uncharacterized protein</fullName>
    </submittedName>
</protein>
<dbReference type="EMBL" id="GL636498">
    <property type="protein sequence ID" value="EFW16317.1"/>
    <property type="molecule type" value="Genomic_DNA"/>
</dbReference>
<reference evidence="3" key="1">
    <citation type="journal article" date="2010" name="Genome Res.">
        <title>Population genomic sequencing of Coccidioides fungi reveals recent hybridization and transposon control.</title>
        <authorList>
            <person name="Neafsey D.E."/>
            <person name="Barker B.M."/>
            <person name="Sharpton T.J."/>
            <person name="Stajich J.E."/>
            <person name="Park D.J."/>
            <person name="Whiston E."/>
            <person name="Hung C.-Y."/>
            <person name="McMahan C."/>
            <person name="White J."/>
            <person name="Sykes S."/>
            <person name="Heiman D."/>
            <person name="Young S."/>
            <person name="Zeng Q."/>
            <person name="Abouelleil A."/>
            <person name="Aftuck L."/>
            <person name="Bessette D."/>
            <person name="Brown A."/>
            <person name="FitzGerald M."/>
            <person name="Lui A."/>
            <person name="Macdonald J.P."/>
            <person name="Priest M."/>
            <person name="Orbach M.J."/>
            <person name="Galgiani J.N."/>
            <person name="Kirkland T.N."/>
            <person name="Cole G.T."/>
            <person name="Birren B.W."/>
            <person name="Henn M.R."/>
            <person name="Taylor J.W."/>
            <person name="Rounsley S.D."/>
        </authorList>
    </citation>
    <scope>NUCLEOTIDE SEQUENCE [LARGE SCALE GENOMIC DNA]</scope>
    <source>
        <strain evidence="3">RMSCC 757 / Silveira</strain>
    </source>
</reference>
<reference evidence="3" key="2">
    <citation type="submission" date="2010-03" db="EMBL/GenBank/DDBJ databases">
        <title>The genome sequence of Coccidioides posadasii strain Silveira.</title>
        <authorList>
            <consortium name="The Broad Institute Genome Sequencing Center for Infectious Disease"/>
            <person name="Neafsey D."/>
            <person name="Orbach M."/>
            <person name="Henn M.R."/>
            <person name="Cole G.T."/>
            <person name="Galgiani J."/>
            <person name="Gardner M.J."/>
            <person name="Kirkland T.N."/>
            <person name="Taylor J.W."/>
            <person name="Young S.K."/>
            <person name="Zeng Q."/>
            <person name="Koehrsen M."/>
            <person name="Alvarado L."/>
            <person name="Berlin A."/>
            <person name="Borenstein D."/>
            <person name="Chapman S.B."/>
            <person name="Chen Z."/>
            <person name="Engels R."/>
            <person name="Freedman E."/>
            <person name="Gellesch M."/>
            <person name="Goldberg J."/>
            <person name="Griggs A."/>
            <person name="Gujja S."/>
            <person name="Heilman E."/>
            <person name="Heiman D."/>
            <person name="Howarth C."/>
            <person name="Jen D."/>
            <person name="Larson L."/>
            <person name="Mehta T."/>
            <person name="Neiman D."/>
            <person name="Park D."/>
            <person name="Pearson M."/>
            <person name="Richards J."/>
            <person name="Roberts A."/>
            <person name="Saif S."/>
            <person name="Shea T."/>
            <person name="Shenoy N."/>
            <person name="Sisk P."/>
            <person name="Stolte C."/>
            <person name="Sykes S."/>
            <person name="Walk T."/>
            <person name="White J."/>
            <person name="Yandava C."/>
            <person name="Haas B."/>
            <person name="Nusbaum C."/>
            <person name="Birren B."/>
        </authorList>
    </citation>
    <scope>NUCLEOTIDE SEQUENCE [LARGE SCALE GENOMIC DNA]</scope>
    <source>
        <strain evidence="3">RMSCC 757 / Silveira</strain>
    </source>
</reference>
<feature type="region of interest" description="Disordered" evidence="1">
    <location>
        <begin position="36"/>
        <end position="65"/>
    </location>
</feature>
<evidence type="ECO:0000313" key="3">
    <source>
        <dbReference type="Proteomes" id="UP000002497"/>
    </source>
</evidence>